<dbReference type="InterPro" id="IPR016267">
    <property type="entry name" value="UDPGP_trans"/>
</dbReference>
<evidence type="ECO:0000313" key="4">
    <source>
        <dbReference type="EMBL" id="CAB4861855.1"/>
    </source>
</evidence>
<dbReference type="Gene3D" id="3.90.550.10">
    <property type="entry name" value="Spore Coat Polysaccharide Biosynthesis Protein SpsA, Chain A"/>
    <property type="match status" value="1"/>
</dbReference>
<proteinExistence type="inferred from homology"/>
<protein>
    <submittedName>
        <fullName evidence="4">Unannotated protein</fullName>
    </submittedName>
</protein>
<sequence length="482" mass="51145">MTSGSTGIRGVPTLPPNSIGPVDDAFLAARQKLEADGAGLAAVAAFVRFHHQLAEGQRGLIGENSIEPISELPDAEDLPAVENHEALGRTVVIKLNGGLGTGMGMTKAKSLIEAKEGLSFLDIVARQVLALREATGAQLPLVLMNSFATRADTLEALSAYPGLATNGVRLDFLQNRVPKLHAGSLLPVEWAADPELEWAPPGHGDLYTALVTSGTLEELRAEGFRYAFVSNADNLGAVLDERILNWFASKEIPFLMEVADRTAADRKGGHLARRPEGGLVLREVAQTADADLDAFQDVDRHKYFNTNSLWVDLDALAKALDVGAGVLDLPMIVNHKTVDPTDPTSPEVIQLESAMGAAIALFEGAAALRVPRSRFAPVKTTGDLLAVRSDAYVLTSDSRVVLDPRREGRPPVVDLDAAHYKLLADFEDHFPAGPPSLINCESLKVEGDVLFGHGVVVEGVMTVDSGGVGKAAVSDGTTLKGK</sequence>
<reference evidence="4" key="1">
    <citation type="submission" date="2020-05" db="EMBL/GenBank/DDBJ databases">
        <authorList>
            <person name="Chiriac C."/>
            <person name="Salcher M."/>
            <person name="Ghai R."/>
            <person name="Kavagutti S V."/>
        </authorList>
    </citation>
    <scope>NUCLEOTIDE SEQUENCE</scope>
</reference>
<evidence type="ECO:0000256" key="3">
    <source>
        <dbReference type="ARBA" id="ARBA00022695"/>
    </source>
</evidence>
<accession>A0A6J7CYE2</accession>
<comment type="similarity">
    <text evidence="1">Belongs to the UDPGP type 1 family.</text>
</comment>
<evidence type="ECO:0000256" key="2">
    <source>
        <dbReference type="ARBA" id="ARBA00022679"/>
    </source>
</evidence>
<keyword evidence="3" id="KW-0548">Nucleotidyltransferase</keyword>
<dbReference type="Gene3D" id="2.160.10.10">
    <property type="entry name" value="Hexapeptide repeat proteins"/>
    <property type="match status" value="1"/>
</dbReference>
<dbReference type="PANTHER" id="PTHR43511">
    <property type="match status" value="1"/>
</dbReference>
<dbReference type="FunFam" id="2.160.10.10:FF:000001">
    <property type="entry name" value="UTP--glucose-1-phosphate uridylyltransferase"/>
    <property type="match status" value="1"/>
</dbReference>
<dbReference type="GO" id="GO:0003983">
    <property type="term" value="F:UTP:glucose-1-phosphate uridylyltransferase activity"/>
    <property type="evidence" value="ECO:0007669"/>
    <property type="project" value="InterPro"/>
</dbReference>
<gene>
    <name evidence="4" type="ORF">UFOPK3444_00224</name>
</gene>
<organism evidence="4">
    <name type="scientific">freshwater metagenome</name>
    <dbReference type="NCBI Taxonomy" id="449393"/>
    <lineage>
        <taxon>unclassified sequences</taxon>
        <taxon>metagenomes</taxon>
        <taxon>ecological metagenomes</taxon>
    </lineage>
</organism>
<dbReference type="AlphaFoldDB" id="A0A6J7CYE2"/>
<dbReference type="EMBL" id="CAFBLU010000002">
    <property type="protein sequence ID" value="CAB4861855.1"/>
    <property type="molecule type" value="Genomic_DNA"/>
</dbReference>
<dbReference type="Pfam" id="PF01704">
    <property type="entry name" value="UDPGP"/>
    <property type="match status" value="1"/>
</dbReference>
<dbReference type="SUPFAM" id="SSF53448">
    <property type="entry name" value="Nucleotide-diphospho-sugar transferases"/>
    <property type="match status" value="1"/>
</dbReference>
<name>A0A6J7CYE2_9ZZZZ</name>
<keyword evidence="2" id="KW-0808">Transferase</keyword>
<dbReference type="InterPro" id="IPR002618">
    <property type="entry name" value="UDPGP_fam"/>
</dbReference>
<dbReference type="PIRSF" id="PIRSF000806">
    <property type="entry name" value="UDPGP"/>
    <property type="match status" value="1"/>
</dbReference>
<dbReference type="InterPro" id="IPR029044">
    <property type="entry name" value="Nucleotide-diphossugar_trans"/>
</dbReference>
<evidence type="ECO:0000256" key="1">
    <source>
        <dbReference type="ARBA" id="ARBA00010401"/>
    </source>
</evidence>
<dbReference type="GO" id="GO:0006011">
    <property type="term" value="P:UDP-alpha-D-glucose metabolic process"/>
    <property type="evidence" value="ECO:0007669"/>
    <property type="project" value="InterPro"/>
</dbReference>